<evidence type="ECO:0000256" key="1">
    <source>
        <dbReference type="SAM" id="Phobius"/>
    </source>
</evidence>
<dbReference type="AlphaFoldDB" id="A0A2R6AH97"/>
<accession>A0A2R6AH97</accession>
<feature type="transmembrane region" description="Helical" evidence="1">
    <location>
        <begin position="21"/>
        <end position="39"/>
    </location>
</feature>
<proteinExistence type="predicted"/>
<keyword evidence="1" id="KW-1133">Transmembrane helix</keyword>
<dbReference type="EMBL" id="NEXD01000022">
    <property type="protein sequence ID" value="PSN85746.1"/>
    <property type="molecule type" value="Genomic_DNA"/>
</dbReference>
<sequence>MCAIVTLRRHLHGVVFMTKKLSLVNAFGILWALLTPLVIHEDYPLANSLGVDIKSFYLGLYILSNLVVFLVVLANVDRNSQQTKGSN</sequence>
<comment type="caution">
    <text evidence="2">The sequence shown here is derived from an EMBL/GenBank/DDBJ whole genome shotgun (WGS) entry which is preliminary data.</text>
</comment>
<gene>
    <name evidence="2" type="ORF">B9Q02_05105</name>
</gene>
<keyword evidence="1" id="KW-0472">Membrane</keyword>
<keyword evidence="1" id="KW-0812">Transmembrane</keyword>
<name>A0A2R6AH97_9ARCH</name>
<evidence type="ECO:0000313" key="3">
    <source>
        <dbReference type="Proteomes" id="UP000240569"/>
    </source>
</evidence>
<protein>
    <submittedName>
        <fullName evidence="2">Uncharacterized protein</fullName>
    </submittedName>
</protein>
<dbReference type="Proteomes" id="UP000240569">
    <property type="component" value="Unassembled WGS sequence"/>
</dbReference>
<organism evidence="2 3">
    <name type="scientific">Candidatus Marsarchaeota G1 archaeon BE_D</name>
    <dbReference type="NCBI Taxonomy" id="1978156"/>
    <lineage>
        <taxon>Archaea</taxon>
        <taxon>Candidatus Marsarchaeota</taxon>
        <taxon>Candidatus Marsarchaeota group 1</taxon>
    </lineage>
</organism>
<feature type="transmembrane region" description="Helical" evidence="1">
    <location>
        <begin position="59"/>
        <end position="76"/>
    </location>
</feature>
<evidence type="ECO:0000313" key="2">
    <source>
        <dbReference type="EMBL" id="PSN85746.1"/>
    </source>
</evidence>
<reference evidence="2 3" key="1">
    <citation type="submission" date="2017-04" db="EMBL/GenBank/DDBJ databases">
        <title>Novel microbial lineages endemic to geothermal iron-oxide mats fill important gaps in the evolutionary history of Archaea.</title>
        <authorList>
            <person name="Jay Z.J."/>
            <person name="Beam J.P."/>
            <person name="Dlakic M."/>
            <person name="Rusch D.B."/>
            <person name="Kozubal M.A."/>
            <person name="Inskeep W.P."/>
        </authorList>
    </citation>
    <scope>NUCLEOTIDE SEQUENCE [LARGE SCALE GENOMIC DNA]</scope>
    <source>
        <strain evidence="2">BE_D</strain>
    </source>
</reference>